<evidence type="ECO:0000256" key="1">
    <source>
        <dbReference type="ARBA" id="ARBA00004651"/>
    </source>
</evidence>
<dbReference type="EMBL" id="JAFBCV010000009">
    <property type="protein sequence ID" value="MBM7839699.1"/>
    <property type="molecule type" value="Genomic_DNA"/>
</dbReference>
<evidence type="ECO:0000256" key="11">
    <source>
        <dbReference type="SAM" id="Phobius"/>
    </source>
</evidence>
<evidence type="ECO:0000256" key="10">
    <source>
        <dbReference type="ARBA" id="ARBA00024973"/>
    </source>
</evidence>
<dbReference type="RefSeq" id="WP_204466882.1">
    <property type="nucleotide sequence ID" value="NZ_JAFBCV010000009.1"/>
</dbReference>
<comment type="caution">
    <text evidence="13">The sequence shown here is derived from an EMBL/GenBank/DDBJ whole genome shotgun (WGS) entry which is preliminary data.</text>
</comment>
<comment type="function">
    <text evidence="10">Part of the ABC transporter complex hrt involved in hemin import. Responsible for the translocation of the substrate across the membrane.</text>
</comment>
<keyword evidence="6" id="KW-1003">Cell membrane</keyword>
<evidence type="ECO:0000256" key="3">
    <source>
        <dbReference type="ARBA" id="ARBA00011131"/>
    </source>
</evidence>
<evidence type="ECO:0000256" key="8">
    <source>
        <dbReference type="ARBA" id="ARBA00022989"/>
    </source>
</evidence>
<keyword evidence="5" id="KW-0813">Transport</keyword>
<evidence type="ECO:0000259" key="12">
    <source>
        <dbReference type="Pfam" id="PF02687"/>
    </source>
</evidence>
<evidence type="ECO:0000313" key="13">
    <source>
        <dbReference type="EMBL" id="MBM7839699.1"/>
    </source>
</evidence>
<dbReference type="Proteomes" id="UP001179280">
    <property type="component" value="Unassembled WGS sequence"/>
</dbReference>
<sequence length="336" mass="35817">MFLAMRELAYAKLRYALIALIMFLLSLLVLFVSGLAQGLATDNAAGIMNMDADYFVLDEEAENQLTRSIVSETDQEAVASFSDKAEPIGIHMAQIEDGEDSLADIAFMSFENGSKWFPEVIEGDAPTAPGEIVADKSLKSEGFAVGSSVHDSASDMMFTLVGFSENQRYGHSPILHVSEEDWTEMGGAEFITSGLILESLTSDDAEQLASELDEGAVVSHSDVLSAFVLAAFFYVMTIQKLTQFGILKAIGARSKELAKAVFFQIVILSAVSVGLGIGATLVVGNLLPNGMPFHLDFELIGLLAALFFAVAVLGSLLSLVKVIKVDPLEAIGGGAE</sequence>
<dbReference type="InterPro" id="IPR003838">
    <property type="entry name" value="ABC3_permease_C"/>
</dbReference>
<evidence type="ECO:0000256" key="7">
    <source>
        <dbReference type="ARBA" id="ARBA00022692"/>
    </source>
</evidence>
<keyword evidence="7 11" id="KW-0812">Transmembrane</keyword>
<comment type="subcellular location">
    <subcellularLocation>
        <location evidence="1">Cell membrane</location>
        <topology evidence="1">Multi-pass membrane protein</topology>
    </subcellularLocation>
</comment>
<dbReference type="InterPro" id="IPR051125">
    <property type="entry name" value="ABC-4/HrtB_transporter"/>
</dbReference>
<accession>A0ABS2SW24</accession>
<dbReference type="PANTHER" id="PTHR43738:SF1">
    <property type="entry name" value="HEMIN TRANSPORT SYSTEM PERMEASE PROTEIN HRTB-RELATED"/>
    <property type="match status" value="1"/>
</dbReference>
<keyword evidence="14" id="KW-1185">Reference proteome</keyword>
<keyword evidence="8 11" id="KW-1133">Transmembrane helix</keyword>
<evidence type="ECO:0000256" key="4">
    <source>
        <dbReference type="ARBA" id="ARBA00016962"/>
    </source>
</evidence>
<feature type="transmembrane region" description="Helical" evidence="11">
    <location>
        <begin position="299"/>
        <end position="320"/>
    </location>
</feature>
<proteinExistence type="inferred from homology"/>
<comment type="similarity">
    <text evidence="2">Belongs to the ABC-4 integral membrane protein family. HrtB subfamily.</text>
</comment>
<evidence type="ECO:0000256" key="6">
    <source>
        <dbReference type="ARBA" id="ARBA00022475"/>
    </source>
</evidence>
<gene>
    <name evidence="13" type="ORF">JOC54_002979</name>
</gene>
<protein>
    <recommendedName>
        <fullName evidence="4">Putative hemin transport system permease protein HrtB</fullName>
    </recommendedName>
</protein>
<feature type="transmembrane region" description="Helical" evidence="11">
    <location>
        <begin position="261"/>
        <end position="287"/>
    </location>
</feature>
<evidence type="ECO:0000256" key="9">
    <source>
        <dbReference type="ARBA" id="ARBA00023136"/>
    </source>
</evidence>
<dbReference type="PANTHER" id="PTHR43738">
    <property type="entry name" value="ABC TRANSPORTER, MEMBRANE PROTEIN"/>
    <property type="match status" value="1"/>
</dbReference>
<name>A0ABS2SW24_9BACI</name>
<evidence type="ECO:0000313" key="14">
    <source>
        <dbReference type="Proteomes" id="UP001179280"/>
    </source>
</evidence>
<dbReference type="Pfam" id="PF02687">
    <property type="entry name" value="FtsX"/>
    <property type="match status" value="1"/>
</dbReference>
<feature type="domain" description="ABC3 transporter permease C-terminal" evidence="12">
    <location>
        <begin position="223"/>
        <end position="327"/>
    </location>
</feature>
<keyword evidence="9 11" id="KW-0472">Membrane</keyword>
<evidence type="ECO:0000256" key="2">
    <source>
        <dbReference type="ARBA" id="ARBA00008697"/>
    </source>
</evidence>
<organism evidence="13 14">
    <name type="scientific">Shouchella xiaoxiensis</name>
    <dbReference type="NCBI Taxonomy" id="766895"/>
    <lineage>
        <taxon>Bacteria</taxon>
        <taxon>Bacillati</taxon>
        <taxon>Bacillota</taxon>
        <taxon>Bacilli</taxon>
        <taxon>Bacillales</taxon>
        <taxon>Bacillaceae</taxon>
        <taxon>Shouchella</taxon>
    </lineage>
</organism>
<comment type="subunit">
    <text evidence="3">The complex is composed of two ATP-binding proteins (HrtA), two transmembrane proteins (HrtB) and a solute-binding protein.</text>
</comment>
<reference evidence="13" key="1">
    <citation type="submission" date="2021-01" db="EMBL/GenBank/DDBJ databases">
        <title>Genomic Encyclopedia of Type Strains, Phase IV (KMG-IV): sequencing the most valuable type-strain genomes for metagenomic binning, comparative biology and taxonomic classification.</title>
        <authorList>
            <person name="Goeker M."/>
        </authorList>
    </citation>
    <scope>NUCLEOTIDE SEQUENCE</scope>
    <source>
        <strain evidence="13">DSM 21943</strain>
    </source>
</reference>
<evidence type="ECO:0000256" key="5">
    <source>
        <dbReference type="ARBA" id="ARBA00022448"/>
    </source>
</evidence>
<feature type="transmembrane region" description="Helical" evidence="11">
    <location>
        <begin position="223"/>
        <end position="241"/>
    </location>
</feature>